<dbReference type="SUPFAM" id="SSF52266">
    <property type="entry name" value="SGNH hydrolase"/>
    <property type="match status" value="1"/>
</dbReference>
<evidence type="ECO:0000313" key="2">
    <source>
        <dbReference type="EMBL" id="GAA3383764.1"/>
    </source>
</evidence>
<dbReference type="RefSeq" id="WP_345726854.1">
    <property type="nucleotide sequence ID" value="NZ_BAAAYN010000006.1"/>
</dbReference>
<dbReference type="Proteomes" id="UP001501676">
    <property type="component" value="Unassembled WGS sequence"/>
</dbReference>
<dbReference type="EMBL" id="BAAAYN010000006">
    <property type="protein sequence ID" value="GAA3383764.1"/>
    <property type="molecule type" value="Genomic_DNA"/>
</dbReference>
<keyword evidence="3" id="KW-1185">Reference proteome</keyword>
<name>A0ABP6SSM0_9ACTN</name>
<dbReference type="InterPro" id="IPR053140">
    <property type="entry name" value="GDSL_Rv0518-like"/>
</dbReference>
<feature type="domain" description="SGNH hydrolase-type esterase" evidence="1">
    <location>
        <begin position="31"/>
        <end position="208"/>
    </location>
</feature>
<accession>A0ABP6SSM0</accession>
<dbReference type="PANTHER" id="PTHR43784">
    <property type="entry name" value="GDSL-LIKE LIPASE/ACYLHYDROLASE, PUTATIVE (AFU_ORTHOLOGUE AFUA_2G00820)-RELATED"/>
    <property type="match status" value="1"/>
</dbReference>
<dbReference type="Gene3D" id="3.40.50.1110">
    <property type="entry name" value="SGNH hydrolase"/>
    <property type="match status" value="1"/>
</dbReference>
<reference evidence="3" key="1">
    <citation type="journal article" date="2019" name="Int. J. Syst. Evol. Microbiol.">
        <title>The Global Catalogue of Microorganisms (GCM) 10K type strain sequencing project: providing services to taxonomists for standard genome sequencing and annotation.</title>
        <authorList>
            <consortium name="The Broad Institute Genomics Platform"/>
            <consortium name="The Broad Institute Genome Sequencing Center for Infectious Disease"/>
            <person name="Wu L."/>
            <person name="Ma J."/>
        </authorList>
    </citation>
    <scope>NUCLEOTIDE SEQUENCE [LARGE SCALE GENOMIC DNA]</scope>
    <source>
        <strain evidence="3">JCM 9458</strain>
    </source>
</reference>
<protein>
    <recommendedName>
        <fullName evidence="1">SGNH hydrolase-type esterase domain-containing protein</fullName>
    </recommendedName>
</protein>
<dbReference type="PANTHER" id="PTHR43784:SF2">
    <property type="entry name" value="GDSL-LIKE LIPASE_ACYLHYDROLASE, PUTATIVE (AFU_ORTHOLOGUE AFUA_2G00820)-RELATED"/>
    <property type="match status" value="1"/>
</dbReference>
<gene>
    <name evidence="2" type="ORF">GCM10020369_10930</name>
</gene>
<dbReference type="InterPro" id="IPR013830">
    <property type="entry name" value="SGNH_hydro"/>
</dbReference>
<dbReference type="InterPro" id="IPR036514">
    <property type="entry name" value="SGNH_hydro_sf"/>
</dbReference>
<dbReference type="CDD" id="cd01832">
    <property type="entry name" value="SGNH_hydrolase_like_1"/>
    <property type="match status" value="1"/>
</dbReference>
<evidence type="ECO:0000259" key="1">
    <source>
        <dbReference type="Pfam" id="PF13472"/>
    </source>
</evidence>
<evidence type="ECO:0000313" key="3">
    <source>
        <dbReference type="Proteomes" id="UP001501676"/>
    </source>
</evidence>
<dbReference type="PROSITE" id="PS01098">
    <property type="entry name" value="LIPASE_GDSL_SER"/>
    <property type="match status" value="1"/>
</dbReference>
<organism evidence="2 3">
    <name type="scientific">Cryptosporangium minutisporangium</name>
    <dbReference type="NCBI Taxonomy" id="113569"/>
    <lineage>
        <taxon>Bacteria</taxon>
        <taxon>Bacillati</taxon>
        <taxon>Actinomycetota</taxon>
        <taxon>Actinomycetes</taxon>
        <taxon>Cryptosporangiales</taxon>
        <taxon>Cryptosporangiaceae</taxon>
        <taxon>Cryptosporangium</taxon>
    </lineage>
</organism>
<sequence length="228" mass="24041">MTILEASDPDCIDPDEAAELLRPAPWQRLVVVGDSVAAGVREPVSGYRDLSFADRFAEALAATRPEFVYRNLGVRELTASAITATQLRAALDLRPDIALVAAGGNDALGREYDPGQLRRDLEGLIRPLAAAGALVVTMGLFDLPRSGLMTPKLTGLMTHRMDELDEITAALTAAVGGIHVDTHHHPRGADPDLYASDLLHGNAMGHAVAFAAIVRTLAGALATSGSHP</sequence>
<dbReference type="Pfam" id="PF13472">
    <property type="entry name" value="Lipase_GDSL_2"/>
    <property type="match status" value="1"/>
</dbReference>
<dbReference type="InterPro" id="IPR008265">
    <property type="entry name" value="Lipase_GDSL_AS"/>
</dbReference>
<proteinExistence type="predicted"/>
<comment type="caution">
    <text evidence="2">The sequence shown here is derived from an EMBL/GenBank/DDBJ whole genome shotgun (WGS) entry which is preliminary data.</text>
</comment>